<organism evidence="2 3">
    <name type="scientific">Apis cerana cerana</name>
    <name type="common">Oriental honeybee</name>
    <dbReference type="NCBI Taxonomy" id="94128"/>
    <lineage>
        <taxon>Eukaryota</taxon>
        <taxon>Metazoa</taxon>
        <taxon>Ecdysozoa</taxon>
        <taxon>Arthropoda</taxon>
        <taxon>Hexapoda</taxon>
        <taxon>Insecta</taxon>
        <taxon>Pterygota</taxon>
        <taxon>Neoptera</taxon>
        <taxon>Endopterygota</taxon>
        <taxon>Hymenoptera</taxon>
        <taxon>Apocrita</taxon>
        <taxon>Aculeata</taxon>
        <taxon>Apoidea</taxon>
        <taxon>Anthophila</taxon>
        <taxon>Apidae</taxon>
        <taxon>Apis</taxon>
    </lineage>
</organism>
<keyword evidence="1" id="KW-0732">Signal</keyword>
<keyword evidence="3" id="KW-1185">Reference proteome</keyword>
<dbReference type="AlphaFoldDB" id="A0A2A3E990"/>
<feature type="signal peptide" evidence="1">
    <location>
        <begin position="1"/>
        <end position="21"/>
    </location>
</feature>
<gene>
    <name evidence="2" type="ORF">APICC_04004</name>
</gene>
<accession>A0A2A3E990</accession>
<name>A0A2A3E990_APICC</name>
<feature type="chain" id="PRO_5013353878" evidence="1">
    <location>
        <begin position="22"/>
        <end position="134"/>
    </location>
</feature>
<dbReference type="Proteomes" id="UP000242457">
    <property type="component" value="Unassembled WGS sequence"/>
</dbReference>
<dbReference type="EMBL" id="KZ288317">
    <property type="protein sequence ID" value="PBC28297.1"/>
    <property type="molecule type" value="Genomic_DNA"/>
</dbReference>
<dbReference type="OrthoDB" id="6340809at2759"/>
<evidence type="ECO:0000313" key="2">
    <source>
        <dbReference type="EMBL" id="PBC28297.1"/>
    </source>
</evidence>
<protein>
    <submittedName>
        <fullName evidence="2">Uncharacterized protein</fullName>
    </submittedName>
</protein>
<sequence>MKLVLLVTLLAVLYIVQYSNSAAVRSEEFAEQLRRIVHEMHPDNLRTQRATESGNDDRPKRNCYDTPCGWNTYNPVTRRSTIFMPNTCKCPDETYKCVRTGENVSMSAYVYHCRQNTTADDIEGETAEDMDYLS</sequence>
<evidence type="ECO:0000313" key="3">
    <source>
        <dbReference type="Proteomes" id="UP000242457"/>
    </source>
</evidence>
<reference evidence="2 3" key="1">
    <citation type="submission" date="2014-07" db="EMBL/GenBank/DDBJ databases">
        <title>Genomic and transcriptomic analysis on Apis cerana provide comprehensive insights into honey bee biology.</title>
        <authorList>
            <person name="Diao Q."/>
            <person name="Sun L."/>
            <person name="Zheng H."/>
            <person name="Zheng H."/>
            <person name="Xu S."/>
            <person name="Wang S."/>
            <person name="Zeng Z."/>
            <person name="Hu F."/>
            <person name="Su S."/>
            <person name="Wu J."/>
        </authorList>
    </citation>
    <scope>NUCLEOTIDE SEQUENCE [LARGE SCALE GENOMIC DNA]</scope>
    <source>
        <tissue evidence="2">Pupae without intestine</tissue>
    </source>
</reference>
<evidence type="ECO:0000256" key="1">
    <source>
        <dbReference type="SAM" id="SignalP"/>
    </source>
</evidence>
<proteinExistence type="predicted"/>